<feature type="transmembrane region" description="Helical" evidence="1">
    <location>
        <begin position="432"/>
        <end position="462"/>
    </location>
</feature>
<dbReference type="EMBL" id="JAGUCO010000034">
    <property type="protein sequence ID" value="MBS2100965.1"/>
    <property type="molecule type" value="Genomic_DNA"/>
</dbReference>
<dbReference type="InterPro" id="IPR001036">
    <property type="entry name" value="Acrflvin-R"/>
</dbReference>
<feature type="transmembrane region" description="Helical" evidence="1">
    <location>
        <begin position="979"/>
        <end position="1002"/>
    </location>
</feature>
<keyword evidence="1" id="KW-1133">Transmembrane helix</keyword>
<keyword evidence="1" id="KW-0812">Transmembrane</keyword>
<reference evidence="2 3" key="1">
    <citation type="journal article" date="2015" name="Int. J. Syst. Evol. Microbiol.">
        <title>Carboxylicivirga linearis sp. nov., isolated from a sea cucumber culture pond.</title>
        <authorList>
            <person name="Wang F.Q."/>
            <person name="Zhou Y.X."/>
            <person name="Lin X.Z."/>
            <person name="Chen G.J."/>
            <person name="Du Z.J."/>
        </authorList>
    </citation>
    <scope>NUCLEOTIDE SEQUENCE [LARGE SCALE GENOMIC DNA]</scope>
    <source>
        <strain evidence="2 3">FB218</strain>
    </source>
</reference>
<feature type="transmembrane region" description="Helical" evidence="1">
    <location>
        <begin position="386"/>
        <end position="411"/>
    </location>
</feature>
<dbReference type="Gene3D" id="3.30.2090.10">
    <property type="entry name" value="Multidrug efflux transporter AcrB TolC docking domain, DN and DC subdomains"/>
    <property type="match status" value="2"/>
</dbReference>
<feature type="transmembrane region" description="Helical" evidence="1">
    <location>
        <begin position="850"/>
        <end position="869"/>
    </location>
</feature>
<dbReference type="Gene3D" id="3.30.70.1440">
    <property type="entry name" value="Multidrug efflux transporter AcrB pore domain"/>
    <property type="match status" value="1"/>
</dbReference>
<proteinExistence type="predicted"/>
<sequence>MKNPKKSFYILYKAPLAIVGFIIIIAGLFAYSRTKVELLPNVTFPKIKVIADNGDQPVENMLIGITKPLEEAIKTCENLELLQSTTSRGSSEISAFFKWSADINLAKQQVEAAITQVRSELPASLKVEVEKMNPAILAMAGYSLEGDLSPIELKTLATYTVKPYLEQIQGIRQVAITGGRNKEYQVVLNQDKLSQLGLTPGMIYDILVQTNFIEASGYANQSNRLYLAITDASLRNIDELRNTVIRNSSKGEILLKDVSEIKIAGQLEYLKIKANGNDVPLVAVMKQPEANLSDVNVELQKRITDLNTSLLPKGIKLRPYYNQADFVGEAITSIRDVLWIGLLLAIIITILFLRSFRSSLIILITVPISLLLTILIMLVLGYNFNIMTLGAIAAAIGLVIDDAVVVVEQIHRTHEEHPDSKYKELIPKAIKYLLPAMVGSSLSTLVIFLPFFIMTGVAGAYFQIMTNTMMITLIASFFVSWIILPVVYILLFGDKKEKNIKPAIIKKKGWVLFFIKRPYISIGFTLLMIVSMVLVFPKLPSGFLPEMDEGSIVLDFDSPPGTSLETTEEMLVQVDKILENTPEVESFSRRTGTQMGFFITEPSRGDYLIKLKQNRTLSTDEVIDNIRGHIEEKLPALIVDFGQVIGDMLGDLMSSVQPIEIKLFGDNESQIQEYSKKIAAVIERVEGTADVFDGIVVAGPSLTLKPKYSNLKEYSLPLTDLQLQLQTMIGGVKASSIQENLRFCDVRLVYPDYQKVGYNKLLKTNVFLPDGTLVPLTRFTDIKVLNGTAEINRENLKKVGYITARLNNRDLGSTLKDIQIAIQENIVLPQGMNLEYGGSYKEQKQAFNELFSILLMAILLVFLILLFLYRNFKVALLLIILILLAPSGSTLLLFFLNIPLNVGSYIGIIMIIGIVGEAAIFTYLQYTEERKKGENVQDAIVYSISIRLRPKLMTALSAIVALLPLALALGSGAQMHQSLAIAVIGGLFVALPVLLIVLPSFLKIIEK</sequence>
<feature type="transmembrane region" description="Helical" evidence="1">
    <location>
        <begin position="337"/>
        <end position="353"/>
    </location>
</feature>
<evidence type="ECO:0000313" key="3">
    <source>
        <dbReference type="Proteomes" id="UP000708576"/>
    </source>
</evidence>
<protein>
    <submittedName>
        <fullName evidence="2">Efflux RND transporter permease subunit</fullName>
    </submittedName>
</protein>
<dbReference type="PANTHER" id="PTHR32063:SF24">
    <property type="entry name" value="CATION EFFLUX SYSTEM (ACRB_ACRD_ACRF FAMILY)"/>
    <property type="match status" value="1"/>
</dbReference>
<comment type="caution">
    <text evidence="2">The sequence shown here is derived from an EMBL/GenBank/DDBJ whole genome shotgun (WGS) entry which is preliminary data.</text>
</comment>
<keyword evidence="1" id="KW-0472">Membrane</keyword>
<feature type="transmembrane region" description="Helical" evidence="1">
    <location>
        <begin position="12"/>
        <end position="31"/>
    </location>
</feature>
<dbReference type="Gene3D" id="3.30.70.1320">
    <property type="entry name" value="Multidrug efflux transporter AcrB pore domain like"/>
    <property type="match status" value="1"/>
</dbReference>
<organism evidence="2 3">
    <name type="scientific">Carboxylicivirga linearis</name>
    <dbReference type="NCBI Taxonomy" id="1628157"/>
    <lineage>
        <taxon>Bacteria</taxon>
        <taxon>Pseudomonadati</taxon>
        <taxon>Bacteroidota</taxon>
        <taxon>Bacteroidia</taxon>
        <taxon>Marinilabiliales</taxon>
        <taxon>Marinilabiliaceae</taxon>
        <taxon>Carboxylicivirga</taxon>
    </lineage>
</organism>
<dbReference type="SUPFAM" id="SSF82714">
    <property type="entry name" value="Multidrug efflux transporter AcrB TolC docking domain, DN and DC subdomains"/>
    <property type="match status" value="2"/>
</dbReference>
<dbReference type="SUPFAM" id="SSF82693">
    <property type="entry name" value="Multidrug efflux transporter AcrB pore domain, PN1, PN2, PC1 and PC2 subdomains"/>
    <property type="match status" value="3"/>
</dbReference>
<dbReference type="RefSeq" id="WP_212219848.1">
    <property type="nucleotide sequence ID" value="NZ_JAGUCO010000034.1"/>
</dbReference>
<feature type="transmembrane region" description="Helical" evidence="1">
    <location>
        <begin position="876"/>
        <end position="896"/>
    </location>
</feature>
<evidence type="ECO:0000256" key="1">
    <source>
        <dbReference type="SAM" id="Phobius"/>
    </source>
</evidence>
<dbReference type="InterPro" id="IPR027463">
    <property type="entry name" value="AcrB_DN_DC_subdom"/>
</dbReference>
<dbReference type="PANTHER" id="PTHR32063">
    <property type="match status" value="1"/>
</dbReference>
<dbReference type="Pfam" id="PF00873">
    <property type="entry name" value="ACR_tran"/>
    <property type="match status" value="1"/>
</dbReference>
<evidence type="ECO:0000313" key="2">
    <source>
        <dbReference type="EMBL" id="MBS2100965.1"/>
    </source>
</evidence>
<feature type="transmembrane region" description="Helical" evidence="1">
    <location>
        <begin position="360"/>
        <end position="380"/>
    </location>
</feature>
<feature type="transmembrane region" description="Helical" evidence="1">
    <location>
        <begin position="514"/>
        <end position="536"/>
    </location>
</feature>
<name>A0ABS5K1A0_9BACT</name>
<gene>
    <name evidence="2" type="ORF">KEM10_21950</name>
</gene>
<dbReference type="Gene3D" id="1.20.1640.10">
    <property type="entry name" value="Multidrug efflux transporter AcrB transmembrane domain"/>
    <property type="match status" value="2"/>
</dbReference>
<dbReference type="PRINTS" id="PR00702">
    <property type="entry name" value="ACRIFLAVINRP"/>
</dbReference>
<feature type="transmembrane region" description="Helical" evidence="1">
    <location>
        <begin position="468"/>
        <end position="493"/>
    </location>
</feature>
<dbReference type="SUPFAM" id="SSF82866">
    <property type="entry name" value="Multidrug efflux transporter AcrB transmembrane domain"/>
    <property type="match status" value="2"/>
</dbReference>
<keyword evidence="3" id="KW-1185">Reference proteome</keyword>
<dbReference type="Proteomes" id="UP000708576">
    <property type="component" value="Unassembled WGS sequence"/>
</dbReference>
<feature type="transmembrane region" description="Helical" evidence="1">
    <location>
        <begin position="952"/>
        <end position="973"/>
    </location>
</feature>
<dbReference type="Gene3D" id="3.30.70.1430">
    <property type="entry name" value="Multidrug efflux transporter AcrB pore domain"/>
    <property type="match status" value="2"/>
</dbReference>
<accession>A0ABS5K1A0</accession>
<feature type="transmembrane region" description="Helical" evidence="1">
    <location>
        <begin position="902"/>
        <end position="924"/>
    </location>
</feature>